<dbReference type="AlphaFoldDB" id="A0AAD6LI79"/>
<evidence type="ECO:0000313" key="2">
    <source>
        <dbReference type="Proteomes" id="UP001164929"/>
    </source>
</evidence>
<protein>
    <submittedName>
        <fullName evidence="1">Uncharacterized protein</fullName>
    </submittedName>
</protein>
<comment type="caution">
    <text evidence="1">The sequence shown here is derived from an EMBL/GenBank/DDBJ whole genome shotgun (WGS) entry which is preliminary data.</text>
</comment>
<name>A0AAD6LI79_9ROSI</name>
<evidence type="ECO:0000313" key="1">
    <source>
        <dbReference type="EMBL" id="KAJ6960974.1"/>
    </source>
</evidence>
<proteinExistence type="predicted"/>
<dbReference type="Proteomes" id="UP001164929">
    <property type="component" value="Chromosome 17"/>
</dbReference>
<organism evidence="1 2">
    <name type="scientific">Populus alba x Populus x berolinensis</name>
    <dbReference type="NCBI Taxonomy" id="444605"/>
    <lineage>
        <taxon>Eukaryota</taxon>
        <taxon>Viridiplantae</taxon>
        <taxon>Streptophyta</taxon>
        <taxon>Embryophyta</taxon>
        <taxon>Tracheophyta</taxon>
        <taxon>Spermatophyta</taxon>
        <taxon>Magnoliopsida</taxon>
        <taxon>eudicotyledons</taxon>
        <taxon>Gunneridae</taxon>
        <taxon>Pentapetalae</taxon>
        <taxon>rosids</taxon>
        <taxon>fabids</taxon>
        <taxon>Malpighiales</taxon>
        <taxon>Salicaceae</taxon>
        <taxon>Saliceae</taxon>
        <taxon>Populus</taxon>
    </lineage>
</organism>
<reference evidence="1" key="1">
    <citation type="journal article" date="2023" name="Mol. Ecol. Resour.">
        <title>Chromosome-level genome assembly of a triploid poplar Populus alba 'Berolinensis'.</title>
        <authorList>
            <person name="Chen S."/>
            <person name="Yu Y."/>
            <person name="Wang X."/>
            <person name="Wang S."/>
            <person name="Zhang T."/>
            <person name="Zhou Y."/>
            <person name="He R."/>
            <person name="Meng N."/>
            <person name="Wang Y."/>
            <person name="Liu W."/>
            <person name="Liu Z."/>
            <person name="Liu J."/>
            <person name="Guo Q."/>
            <person name="Huang H."/>
            <person name="Sederoff R.R."/>
            <person name="Wang G."/>
            <person name="Qu G."/>
            <person name="Chen S."/>
        </authorList>
    </citation>
    <scope>NUCLEOTIDE SEQUENCE</scope>
    <source>
        <strain evidence="1">SC-2020</strain>
    </source>
</reference>
<keyword evidence="2" id="KW-1185">Reference proteome</keyword>
<accession>A0AAD6LI79</accession>
<gene>
    <name evidence="1" type="ORF">NC653_038852</name>
</gene>
<dbReference type="EMBL" id="JAQIZT010000017">
    <property type="protein sequence ID" value="KAJ6960974.1"/>
    <property type="molecule type" value="Genomic_DNA"/>
</dbReference>
<sequence length="62" mass="7114">MGMLPRRHVNITLDLVSWLRCGSTGYPWPRVSWVAHVVRIVLRPIHGFVLLCEGEDVDPSLY</sequence>